<dbReference type="GO" id="GO:0042732">
    <property type="term" value="P:D-xylose metabolic process"/>
    <property type="evidence" value="ECO:0007669"/>
    <property type="project" value="InterPro"/>
</dbReference>
<dbReference type="AlphaFoldDB" id="A0AAP2Q8P2"/>
<organism evidence="7 8">
    <name type="scientific">Parabacteroides distasonis</name>
    <dbReference type="NCBI Taxonomy" id="823"/>
    <lineage>
        <taxon>Bacteria</taxon>
        <taxon>Pseudomonadati</taxon>
        <taxon>Bacteroidota</taxon>
        <taxon>Bacteroidia</taxon>
        <taxon>Bacteroidales</taxon>
        <taxon>Tannerellaceae</taxon>
        <taxon>Parabacteroides</taxon>
    </lineage>
</organism>
<keyword evidence="4" id="KW-0456">Lyase</keyword>
<feature type="domain" description="NAD-dependent epimerase/dehydratase" evidence="6">
    <location>
        <begin position="32"/>
        <end position="275"/>
    </location>
</feature>
<gene>
    <name evidence="7" type="ORF">LI194_13520</name>
</gene>
<sequence length="350" mass="39602">MFRYKNTIVRNDMEEMLRVNLPWDKLGGKSCLVTGANGMIATYMVYLLMSLVRDKGMDIRVVALSRDRKRAEELFADFLEDPHFELLIQDVCESIHREGGMDYIFHFAGNASPYYIQNDPVGIMKSNLLGTINVLELAREKETEKVLFASTREVYGDNAGKASLAESSFGRLDCLDARSCYPESKRAAETLCKSYYLQYGIDFNSVRIAHTYGPGMRLENDGRVMADLLNFVIQNKNIVLRSKGEALRAFCYITDTLLGLMFVLFYGEEASAYNLANETEETSVRSLAETLIGMSPDKGLRIDYDIPENQSVVYCDYIRVALDTSRLEALGWKPCVSLEKGMKRVLGIYP</sequence>
<keyword evidence="5" id="KW-1133">Transmembrane helix</keyword>
<accession>A0AAP2Q8P2</accession>
<dbReference type="InterPro" id="IPR001509">
    <property type="entry name" value="Epimerase_deHydtase"/>
</dbReference>
<evidence type="ECO:0000256" key="5">
    <source>
        <dbReference type="SAM" id="Phobius"/>
    </source>
</evidence>
<dbReference type="Gene3D" id="3.40.50.720">
    <property type="entry name" value="NAD(P)-binding Rossmann-like Domain"/>
    <property type="match status" value="1"/>
</dbReference>
<evidence type="ECO:0000259" key="6">
    <source>
        <dbReference type="Pfam" id="PF01370"/>
    </source>
</evidence>
<keyword evidence="3" id="KW-0520">NAD</keyword>
<feature type="transmembrane region" description="Helical" evidence="5">
    <location>
        <begin position="26"/>
        <end position="49"/>
    </location>
</feature>
<comment type="caution">
    <text evidence="7">The sequence shown here is derived from an EMBL/GenBank/DDBJ whole genome shotgun (WGS) entry which is preliminary data.</text>
</comment>
<dbReference type="PANTHER" id="PTHR43078">
    <property type="entry name" value="UDP-GLUCURONIC ACID DECARBOXYLASE-RELATED"/>
    <property type="match status" value="1"/>
</dbReference>
<reference evidence="7" key="1">
    <citation type="submission" date="2021-10" db="EMBL/GenBank/DDBJ databases">
        <title>Collection of gut derived symbiotic bacterial strains cultured from healthy donors.</title>
        <authorList>
            <person name="Lin H."/>
            <person name="Littmann E."/>
            <person name="Kohout C."/>
            <person name="Pamer E.G."/>
        </authorList>
    </citation>
    <scope>NUCLEOTIDE SEQUENCE</scope>
    <source>
        <strain evidence="7">DFI.2.94</strain>
    </source>
</reference>
<dbReference type="InterPro" id="IPR044516">
    <property type="entry name" value="UXS-like"/>
</dbReference>
<evidence type="ECO:0000313" key="8">
    <source>
        <dbReference type="Proteomes" id="UP001198806"/>
    </source>
</evidence>
<dbReference type="PANTHER" id="PTHR43078:SF6">
    <property type="entry name" value="UDP-GLUCURONIC ACID DECARBOXYLASE 1"/>
    <property type="match status" value="1"/>
</dbReference>
<evidence type="ECO:0000313" key="7">
    <source>
        <dbReference type="EMBL" id="MCB6518816.1"/>
    </source>
</evidence>
<evidence type="ECO:0000256" key="2">
    <source>
        <dbReference type="ARBA" id="ARBA00022793"/>
    </source>
</evidence>
<dbReference type="EMBL" id="JAJCNI010000015">
    <property type="protein sequence ID" value="MCB6518816.1"/>
    <property type="molecule type" value="Genomic_DNA"/>
</dbReference>
<dbReference type="Pfam" id="PF01370">
    <property type="entry name" value="Epimerase"/>
    <property type="match status" value="1"/>
</dbReference>
<dbReference type="RefSeq" id="WP_158563037.1">
    <property type="nucleotide sequence ID" value="NZ_BAABYH010000001.1"/>
</dbReference>
<keyword evidence="5" id="KW-0812">Transmembrane</keyword>
<name>A0AAP2Q8P2_PARDI</name>
<evidence type="ECO:0000256" key="3">
    <source>
        <dbReference type="ARBA" id="ARBA00023027"/>
    </source>
</evidence>
<proteinExistence type="predicted"/>
<dbReference type="Proteomes" id="UP001198806">
    <property type="component" value="Unassembled WGS sequence"/>
</dbReference>
<comment type="cofactor">
    <cofactor evidence="1">
        <name>NAD(+)</name>
        <dbReference type="ChEBI" id="CHEBI:57540"/>
    </cofactor>
</comment>
<dbReference type="GO" id="GO:0070403">
    <property type="term" value="F:NAD+ binding"/>
    <property type="evidence" value="ECO:0007669"/>
    <property type="project" value="InterPro"/>
</dbReference>
<dbReference type="GO" id="GO:0005737">
    <property type="term" value="C:cytoplasm"/>
    <property type="evidence" value="ECO:0007669"/>
    <property type="project" value="TreeGrafter"/>
</dbReference>
<dbReference type="InterPro" id="IPR036291">
    <property type="entry name" value="NAD(P)-bd_dom_sf"/>
</dbReference>
<dbReference type="SUPFAM" id="SSF51735">
    <property type="entry name" value="NAD(P)-binding Rossmann-fold domains"/>
    <property type="match status" value="1"/>
</dbReference>
<dbReference type="GO" id="GO:0048040">
    <property type="term" value="F:UDP-glucuronate decarboxylase activity"/>
    <property type="evidence" value="ECO:0007669"/>
    <property type="project" value="TreeGrafter"/>
</dbReference>
<keyword evidence="2" id="KW-0210">Decarboxylase</keyword>
<keyword evidence="5" id="KW-0472">Membrane</keyword>
<evidence type="ECO:0000256" key="1">
    <source>
        <dbReference type="ARBA" id="ARBA00001911"/>
    </source>
</evidence>
<evidence type="ECO:0000256" key="4">
    <source>
        <dbReference type="ARBA" id="ARBA00023239"/>
    </source>
</evidence>
<protein>
    <submittedName>
        <fullName evidence="7">NAD-dependent epimerase/dehydratase family protein</fullName>
    </submittedName>
</protein>